<feature type="compositionally biased region" description="Polar residues" evidence="1">
    <location>
        <begin position="189"/>
        <end position="200"/>
    </location>
</feature>
<feature type="domain" description="Clr5" evidence="2">
    <location>
        <begin position="209"/>
        <end position="245"/>
    </location>
</feature>
<keyword evidence="4" id="KW-1185">Reference proteome</keyword>
<dbReference type="OrthoDB" id="5308957at2759"/>
<gene>
    <name evidence="3" type="ORF">FHL15_009216</name>
</gene>
<evidence type="ECO:0000259" key="2">
    <source>
        <dbReference type="Pfam" id="PF14420"/>
    </source>
</evidence>
<sequence length="245" mass="26814">MAHAESVGPPVMRMRVAQRNQWSSGYDAVDTSKKGQLITQADFRTILCQLRSDLVETALPALHPTCEACLSLPDSATADRRLVSAISDCIDDALGRWVSAPEVNSSAPEASSWGFRGPSLEQSMYDHVNSQAHGGGVASASSSGTRIEHSNVPQHLQNIFEILNREPNRKPPTSANLTSSGLRNVLPKDSSNPEGQQTSRKPLPEAKKLDWEGQKANIHHLHIERKMTVPRVQKKMAEEYGFVAT</sequence>
<reference evidence="4" key="1">
    <citation type="submission" date="2019-06" db="EMBL/GenBank/DDBJ databases">
        <title>Draft genome sequence of the griseofulvin-producing fungus Xylaria cubensis strain G536.</title>
        <authorList>
            <person name="Mead M.E."/>
            <person name="Raja H.A."/>
            <person name="Steenwyk J.L."/>
            <person name="Knowles S.L."/>
            <person name="Oberlies N.H."/>
            <person name="Rokas A."/>
        </authorList>
    </citation>
    <scope>NUCLEOTIDE SEQUENCE [LARGE SCALE GENOMIC DNA]</scope>
    <source>
        <strain evidence="4">G536</strain>
    </source>
</reference>
<dbReference type="AlphaFoldDB" id="A0A553HPR1"/>
<organism evidence="3 4">
    <name type="scientific">Xylaria flabelliformis</name>
    <dbReference type="NCBI Taxonomy" id="2512241"/>
    <lineage>
        <taxon>Eukaryota</taxon>
        <taxon>Fungi</taxon>
        <taxon>Dikarya</taxon>
        <taxon>Ascomycota</taxon>
        <taxon>Pezizomycotina</taxon>
        <taxon>Sordariomycetes</taxon>
        <taxon>Xylariomycetidae</taxon>
        <taxon>Xylariales</taxon>
        <taxon>Xylariaceae</taxon>
        <taxon>Xylaria</taxon>
    </lineage>
</organism>
<dbReference type="Proteomes" id="UP000319160">
    <property type="component" value="Unassembled WGS sequence"/>
</dbReference>
<dbReference type="InterPro" id="IPR025676">
    <property type="entry name" value="Clr5_dom"/>
</dbReference>
<protein>
    <recommendedName>
        <fullName evidence="2">Clr5 domain-containing protein</fullName>
    </recommendedName>
</protein>
<dbReference type="Pfam" id="PF14420">
    <property type="entry name" value="Clr5"/>
    <property type="match status" value="1"/>
</dbReference>
<feature type="region of interest" description="Disordered" evidence="1">
    <location>
        <begin position="130"/>
        <end position="149"/>
    </location>
</feature>
<accession>A0A553HPR1</accession>
<proteinExistence type="predicted"/>
<evidence type="ECO:0000256" key="1">
    <source>
        <dbReference type="SAM" id="MobiDB-lite"/>
    </source>
</evidence>
<dbReference type="EMBL" id="VFLP01000061">
    <property type="protein sequence ID" value="TRX89944.1"/>
    <property type="molecule type" value="Genomic_DNA"/>
</dbReference>
<feature type="compositionally biased region" description="Polar residues" evidence="1">
    <location>
        <begin position="171"/>
        <end position="182"/>
    </location>
</feature>
<evidence type="ECO:0000313" key="3">
    <source>
        <dbReference type="EMBL" id="TRX89944.1"/>
    </source>
</evidence>
<feature type="region of interest" description="Disordered" evidence="1">
    <location>
        <begin position="165"/>
        <end position="209"/>
    </location>
</feature>
<comment type="caution">
    <text evidence="3">The sequence shown here is derived from an EMBL/GenBank/DDBJ whole genome shotgun (WGS) entry which is preliminary data.</text>
</comment>
<evidence type="ECO:0000313" key="4">
    <source>
        <dbReference type="Proteomes" id="UP000319160"/>
    </source>
</evidence>
<name>A0A553HPR1_9PEZI</name>